<dbReference type="InterPro" id="IPR011766">
    <property type="entry name" value="TPP_enzyme_TPP-bd"/>
</dbReference>
<evidence type="ECO:0000256" key="1">
    <source>
        <dbReference type="ARBA" id="ARBA00001964"/>
    </source>
</evidence>
<evidence type="ECO:0000259" key="8">
    <source>
        <dbReference type="Pfam" id="PF02775"/>
    </source>
</evidence>
<dbReference type="Proteomes" id="UP001235939">
    <property type="component" value="Chromosome 20"/>
</dbReference>
<name>A0ABY6LLH9_9ARAC</name>
<dbReference type="EMBL" id="CP092882">
    <property type="protein sequence ID" value="UYV81247.1"/>
    <property type="molecule type" value="Genomic_DNA"/>
</dbReference>
<evidence type="ECO:0000256" key="6">
    <source>
        <dbReference type="ARBA" id="ARBA00044454"/>
    </source>
</evidence>
<dbReference type="CDD" id="cd02004">
    <property type="entry name" value="TPP_BZL_OCoD_HPCL"/>
    <property type="match status" value="1"/>
</dbReference>
<feature type="domain" description="Thiamine pyrophosphate enzyme TPP-binding" evidence="8">
    <location>
        <begin position="30"/>
        <end position="102"/>
    </location>
</feature>
<keyword evidence="3" id="KW-0460">Magnesium</keyword>
<proteinExistence type="predicted"/>
<evidence type="ECO:0000313" key="10">
    <source>
        <dbReference type="Proteomes" id="UP001235939"/>
    </source>
</evidence>
<evidence type="ECO:0000256" key="3">
    <source>
        <dbReference type="ARBA" id="ARBA00022842"/>
    </source>
</evidence>
<dbReference type="InterPro" id="IPR029061">
    <property type="entry name" value="THDP-binding"/>
</dbReference>
<evidence type="ECO:0000313" key="9">
    <source>
        <dbReference type="EMBL" id="UYV81247.1"/>
    </source>
</evidence>
<keyword evidence="10" id="KW-1185">Reference proteome</keyword>
<dbReference type="Pfam" id="PF02775">
    <property type="entry name" value="TPP_enzyme_C"/>
    <property type="match status" value="1"/>
</dbReference>
<dbReference type="PANTHER" id="PTHR43710">
    <property type="entry name" value="2-HYDROXYACYL-COA LYASE"/>
    <property type="match status" value="1"/>
</dbReference>
<keyword evidence="4" id="KW-0456">Lyase</keyword>
<gene>
    <name evidence="9" type="ORF">LAZ67_20000463</name>
</gene>
<keyword evidence="2" id="KW-0479">Metal-binding</keyword>
<dbReference type="InterPro" id="IPR045025">
    <property type="entry name" value="HACL1-like"/>
</dbReference>
<organism evidence="9 10">
    <name type="scientific">Cordylochernes scorpioides</name>
    <dbReference type="NCBI Taxonomy" id="51811"/>
    <lineage>
        <taxon>Eukaryota</taxon>
        <taxon>Metazoa</taxon>
        <taxon>Ecdysozoa</taxon>
        <taxon>Arthropoda</taxon>
        <taxon>Chelicerata</taxon>
        <taxon>Arachnida</taxon>
        <taxon>Pseudoscorpiones</taxon>
        <taxon>Cheliferoidea</taxon>
        <taxon>Chernetidae</taxon>
        <taxon>Cordylochernes</taxon>
    </lineage>
</organism>
<comment type="catalytic activity">
    <reaction evidence="5">
        <text>a 2-hydroxy-3-methyl fatty acyl-CoA = a 2-methyl-branched fatty aldehyde + formyl-CoA</text>
        <dbReference type="Rhea" id="RHEA:25375"/>
        <dbReference type="ChEBI" id="CHEBI:49188"/>
        <dbReference type="ChEBI" id="CHEBI:57376"/>
        <dbReference type="ChEBI" id="CHEBI:58783"/>
        <dbReference type="EC" id="4.1.2.63"/>
    </reaction>
    <physiologicalReaction direction="left-to-right" evidence="5">
        <dbReference type="Rhea" id="RHEA:25376"/>
    </physiologicalReaction>
</comment>
<comment type="cofactor">
    <cofactor evidence="1">
        <name>thiamine diphosphate</name>
        <dbReference type="ChEBI" id="CHEBI:58937"/>
    </cofactor>
</comment>
<protein>
    <recommendedName>
        <fullName evidence="7">2-hydroxyacyl-CoA lyase</fullName>
        <ecNumber evidence="7">4.1.2.63</ecNumber>
    </recommendedName>
</protein>
<dbReference type="SUPFAM" id="SSF52518">
    <property type="entry name" value="Thiamin diphosphate-binding fold (THDP-binding)"/>
    <property type="match status" value="1"/>
</dbReference>
<evidence type="ECO:0000256" key="2">
    <source>
        <dbReference type="ARBA" id="ARBA00022723"/>
    </source>
</evidence>
<sequence length="171" mass="18635">MLETKSQQTNDIRYQIQELIPRDAVIVNEGANTMDIGRTMLPNELPRHRLDAGTFGTMGVGLGFAIAAALWCQDYAPEQVVVCIQGDSAFGFSGMELETISRVFPHCLGVATSYEKMAEAVSGGKSWRVSTASQLRTVFSQALQAPVATPALINLEIDPSAQRKPQVYRVC</sequence>
<accession>A0ABY6LLH9</accession>
<dbReference type="Gene3D" id="3.40.50.970">
    <property type="match status" value="2"/>
</dbReference>
<evidence type="ECO:0000256" key="5">
    <source>
        <dbReference type="ARBA" id="ARBA00044451"/>
    </source>
</evidence>
<reference evidence="9 10" key="1">
    <citation type="submission" date="2022-01" db="EMBL/GenBank/DDBJ databases">
        <title>A chromosomal length assembly of Cordylochernes scorpioides.</title>
        <authorList>
            <person name="Zeh D."/>
            <person name="Zeh J."/>
        </authorList>
    </citation>
    <scope>NUCLEOTIDE SEQUENCE [LARGE SCALE GENOMIC DNA]</scope>
    <source>
        <strain evidence="9">IN4F17</strain>
        <tissue evidence="9">Whole Body</tissue>
    </source>
</reference>
<comment type="catalytic activity">
    <reaction evidence="6">
        <text>an (R)-2-hydroxy-long-chain-fatty acyl-CoA = a long-chain fatty aldehyde + formyl-CoA</text>
        <dbReference type="Rhea" id="RHEA:67444"/>
        <dbReference type="ChEBI" id="CHEBI:17176"/>
        <dbReference type="ChEBI" id="CHEBI:57376"/>
        <dbReference type="ChEBI" id="CHEBI:170012"/>
        <dbReference type="EC" id="4.1.2.63"/>
    </reaction>
    <physiologicalReaction direction="left-to-right" evidence="6">
        <dbReference type="Rhea" id="RHEA:67445"/>
    </physiologicalReaction>
</comment>
<dbReference type="PANTHER" id="PTHR43710:SF2">
    <property type="entry name" value="2-HYDROXYACYL-COA LYASE 1"/>
    <property type="match status" value="1"/>
</dbReference>
<evidence type="ECO:0000256" key="4">
    <source>
        <dbReference type="ARBA" id="ARBA00023239"/>
    </source>
</evidence>
<evidence type="ECO:0000256" key="7">
    <source>
        <dbReference type="ARBA" id="ARBA00044518"/>
    </source>
</evidence>
<dbReference type="EC" id="4.1.2.63" evidence="7"/>